<evidence type="ECO:0008006" key="6">
    <source>
        <dbReference type="Google" id="ProtNLM"/>
    </source>
</evidence>
<gene>
    <name evidence="4" type="ORF">K458DRAFT_407695</name>
</gene>
<feature type="chain" id="PRO_5026238328" description="Mid2 domain-containing protein" evidence="3">
    <location>
        <begin position="27"/>
        <end position="325"/>
    </location>
</feature>
<evidence type="ECO:0000313" key="5">
    <source>
        <dbReference type="Proteomes" id="UP000799291"/>
    </source>
</evidence>
<organism evidence="4 5">
    <name type="scientific">Lentithecium fluviatile CBS 122367</name>
    <dbReference type="NCBI Taxonomy" id="1168545"/>
    <lineage>
        <taxon>Eukaryota</taxon>
        <taxon>Fungi</taxon>
        <taxon>Dikarya</taxon>
        <taxon>Ascomycota</taxon>
        <taxon>Pezizomycotina</taxon>
        <taxon>Dothideomycetes</taxon>
        <taxon>Pleosporomycetidae</taxon>
        <taxon>Pleosporales</taxon>
        <taxon>Massarineae</taxon>
        <taxon>Lentitheciaceae</taxon>
        <taxon>Lentithecium</taxon>
    </lineage>
</organism>
<feature type="signal peptide" evidence="3">
    <location>
        <begin position="1"/>
        <end position="26"/>
    </location>
</feature>
<keyword evidence="2" id="KW-1133">Transmembrane helix</keyword>
<feature type="compositionally biased region" description="Pro residues" evidence="1">
    <location>
        <begin position="208"/>
        <end position="219"/>
    </location>
</feature>
<keyword evidence="5" id="KW-1185">Reference proteome</keyword>
<protein>
    <recommendedName>
        <fullName evidence="6">Mid2 domain-containing protein</fullName>
    </recommendedName>
</protein>
<dbReference type="EMBL" id="MU005600">
    <property type="protein sequence ID" value="KAF2679845.1"/>
    <property type="molecule type" value="Genomic_DNA"/>
</dbReference>
<sequence length="325" mass="34059">MTSGHIVMKSFVFLTPLVWLAGTVLAQTCYTPDGFAVTNPEVAPCKIDPVRTICCHSNRTLAAGSPHESGNVADECLPNGICQNRYTYQGKAEAKFWLEYCTNRDLESGRCMDVCRDARGEKGTSMITPCDGSANSTEWCCGDTVACCGGTSAISFPQRFVGMVNGTIAGSSPTPTPTTTPTPSSLRSPETGNSTSTPAGLPSGTSNPPSPSPPTPPQSPSLSTGAKAGIGIGAVLGALAILGIGFFASKVRRLKKEAQRSRAAEMSLTPSYADLYPDKYQHSGFPPSELPSHPPAELADTVRAAELGDHRESDTGVEGKMPELV</sequence>
<feature type="region of interest" description="Disordered" evidence="1">
    <location>
        <begin position="167"/>
        <end position="225"/>
    </location>
</feature>
<proteinExistence type="predicted"/>
<evidence type="ECO:0000256" key="3">
    <source>
        <dbReference type="SAM" id="SignalP"/>
    </source>
</evidence>
<keyword evidence="2" id="KW-0812">Transmembrane</keyword>
<name>A0A6G1INX3_9PLEO</name>
<feature type="compositionally biased region" description="Polar residues" evidence="1">
    <location>
        <begin position="186"/>
        <end position="198"/>
    </location>
</feature>
<dbReference type="AlphaFoldDB" id="A0A6G1INX3"/>
<keyword evidence="3" id="KW-0732">Signal</keyword>
<dbReference type="OrthoDB" id="5215637at2759"/>
<evidence type="ECO:0000313" key="4">
    <source>
        <dbReference type="EMBL" id="KAF2679845.1"/>
    </source>
</evidence>
<dbReference type="Proteomes" id="UP000799291">
    <property type="component" value="Unassembled WGS sequence"/>
</dbReference>
<feature type="transmembrane region" description="Helical" evidence="2">
    <location>
        <begin position="228"/>
        <end position="248"/>
    </location>
</feature>
<evidence type="ECO:0000256" key="2">
    <source>
        <dbReference type="SAM" id="Phobius"/>
    </source>
</evidence>
<accession>A0A6G1INX3</accession>
<keyword evidence="2" id="KW-0472">Membrane</keyword>
<reference evidence="4" key="1">
    <citation type="journal article" date="2020" name="Stud. Mycol.">
        <title>101 Dothideomycetes genomes: a test case for predicting lifestyles and emergence of pathogens.</title>
        <authorList>
            <person name="Haridas S."/>
            <person name="Albert R."/>
            <person name="Binder M."/>
            <person name="Bloem J."/>
            <person name="Labutti K."/>
            <person name="Salamov A."/>
            <person name="Andreopoulos B."/>
            <person name="Baker S."/>
            <person name="Barry K."/>
            <person name="Bills G."/>
            <person name="Bluhm B."/>
            <person name="Cannon C."/>
            <person name="Castanera R."/>
            <person name="Culley D."/>
            <person name="Daum C."/>
            <person name="Ezra D."/>
            <person name="Gonzalez J."/>
            <person name="Henrissat B."/>
            <person name="Kuo A."/>
            <person name="Liang C."/>
            <person name="Lipzen A."/>
            <person name="Lutzoni F."/>
            <person name="Magnuson J."/>
            <person name="Mondo S."/>
            <person name="Nolan M."/>
            <person name="Ohm R."/>
            <person name="Pangilinan J."/>
            <person name="Park H.-J."/>
            <person name="Ramirez L."/>
            <person name="Alfaro M."/>
            <person name="Sun H."/>
            <person name="Tritt A."/>
            <person name="Yoshinaga Y."/>
            <person name="Zwiers L.-H."/>
            <person name="Turgeon B."/>
            <person name="Goodwin S."/>
            <person name="Spatafora J."/>
            <person name="Crous P."/>
            <person name="Grigoriev I."/>
        </authorList>
    </citation>
    <scope>NUCLEOTIDE SEQUENCE</scope>
    <source>
        <strain evidence="4">CBS 122367</strain>
    </source>
</reference>
<evidence type="ECO:0000256" key="1">
    <source>
        <dbReference type="SAM" id="MobiDB-lite"/>
    </source>
</evidence>
<feature type="region of interest" description="Disordered" evidence="1">
    <location>
        <begin position="279"/>
        <end position="325"/>
    </location>
</feature>